<organism evidence="1 2">
    <name type="scientific">Pleuronectes platessa</name>
    <name type="common">European plaice</name>
    <dbReference type="NCBI Taxonomy" id="8262"/>
    <lineage>
        <taxon>Eukaryota</taxon>
        <taxon>Metazoa</taxon>
        <taxon>Chordata</taxon>
        <taxon>Craniata</taxon>
        <taxon>Vertebrata</taxon>
        <taxon>Euteleostomi</taxon>
        <taxon>Actinopterygii</taxon>
        <taxon>Neopterygii</taxon>
        <taxon>Teleostei</taxon>
        <taxon>Neoteleostei</taxon>
        <taxon>Acanthomorphata</taxon>
        <taxon>Carangaria</taxon>
        <taxon>Pleuronectiformes</taxon>
        <taxon>Pleuronectoidei</taxon>
        <taxon>Pleuronectidae</taxon>
        <taxon>Pleuronectes</taxon>
    </lineage>
</organism>
<accession>A0A9N7TU94</accession>
<comment type="caution">
    <text evidence="1">The sequence shown here is derived from an EMBL/GenBank/DDBJ whole genome shotgun (WGS) entry which is preliminary data.</text>
</comment>
<dbReference type="Proteomes" id="UP001153269">
    <property type="component" value="Unassembled WGS sequence"/>
</dbReference>
<sequence length="106" mass="11971">MPSETTVTRTQKEAEVEHNTEISPEYSFAVFFPRLCRPTLVRSHHTGTVAQCVCGACTRGSWHVVLGWWDSCWQSRFTVFSPFGFNSSSPADRYSIPSPPPQLHLL</sequence>
<name>A0A9N7TU94_PLEPL</name>
<reference evidence="1" key="1">
    <citation type="submission" date="2020-03" db="EMBL/GenBank/DDBJ databases">
        <authorList>
            <person name="Weist P."/>
        </authorList>
    </citation>
    <scope>NUCLEOTIDE SEQUENCE</scope>
</reference>
<protein>
    <submittedName>
        <fullName evidence="1">Uncharacterized protein</fullName>
    </submittedName>
</protein>
<dbReference type="AlphaFoldDB" id="A0A9N7TU94"/>
<dbReference type="EMBL" id="CADEAL010000346">
    <property type="protein sequence ID" value="CAB1418869.1"/>
    <property type="molecule type" value="Genomic_DNA"/>
</dbReference>
<keyword evidence="2" id="KW-1185">Reference proteome</keyword>
<gene>
    <name evidence="1" type="ORF">PLEPLA_LOCUS6696</name>
</gene>
<proteinExistence type="predicted"/>
<evidence type="ECO:0000313" key="1">
    <source>
        <dbReference type="EMBL" id="CAB1418869.1"/>
    </source>
</evidence>
<evidence type="ECO:0000313" key="2">
    <source>
        <dbReference type="Proteomes" id="UP001153269"/>
    </source>
</evidence>